<gene>
    <name evidence="12" type="ORF">XDN619_LOCUS22503</name>
</gene>
<dbReference type="EMBL" id="CAJNRG010010184">
    <property type="protein sequence ID" value="CAF2120003.1"/>
    <property type="molecule type" value="Genomic_DNA"/>
</dbReference>
<dbReference type="Gene3D" id="1.20.1250.20">
    <property type="entry name" value="MFS general substrate transporter like domains"/>
    <property type="match status" value="2"/>
</dbReference>
<keyword evidence="5 10" id="KW-0812">Transmembrane</keyword>
<dbReference type="GO" id="GO:0005886">
    <property type="term" value="C:plasma membrane"/>
    <property type="evidence" value="ECO:0007669"/>
    <property type="project" value="UniProtKB-SubCell"/>
</dbReference>
<evidence type="ECO:0000256" key="5">
    <source>
        <dbReference type="ARBA" id="ARBA00022692"/>
    </source>
</evidence>
<comment type="caution">
    <text evidence="12">The sequence shown here is derived from an EMBL/GenBank/DDBJ whole genome shotgun (WGS) entry which is preliminary data.</text>
</comment>
<dbReference type="SUPFAM" id="SSF103473">
    <property type="entry name" value="MFS general substrate transporter"/>
    <property type="match status" value="1"/>
</dbReference>
<keyword evidence="7 10" id="KW-1133">Transmembrane helix</keyword>
<feature type="domain" description="Major facilitator superfamily (MFS) profile" evidence="11">
    <location>
        <begin position="221"/>
        <end position="647"/>
    </location>
</feature>
<feature type="transmembrane region" description="Helical" evidence="10">
    <location>
        <begin position="310"/>
        <end position="332"/>
    </location>
</feature>
<feature type="transmembrane region" description="Helical" evidence="10">
    <location>
        <begin position="7"/>
        <end position="24"/>
    </location>
</feature>
<sequence>MDTKLHTYFIGVTWFILSLVSSSINDVISKYVGLRLHSYEITFLRFLFGTITLIPFIWYYGTNTLKTSRPFVHVVRGALLFLGMAGWTYGLSIAPVTTGTVITFTIPIFVLILGVFFLSEHIIWQRWLVTIVAFIGIAVTLDLNAEDFNPEIFVFVLSAVGFAILDIFNKKFVIKESMISMLFYSAMITTILAFPFAMYNWIMPNIEELILLFVLGMSANLILFFILKAFSYADATAVMPYRYLELIIFEWYDYALFGHFAPIIGQKFFPSGDPSTSLLYAFLAFAIGYLMRPIGGIFFGVIGDKFGRRAALSASIICMAFPTAAIGFLPTYDTAGIAATSMMILVRMLQGLSMGGALTGSISFVIEHSQKNQRGFTSSFSMSSICVGILFGSLVSYLTKSFFTPEQFDSWAWRLPFLIGILIFFAGIYIKKNTAETPLFLDSQSHGKIEQNPLKFVFKNHFFDMIISILINGTGSVIFYVESIYLMSYLKIHRGFGENEVSNLVNICYIIMIVVTVFAGWLSDKIGRKRIFVINLLIIILSSTFLLESFEFGDFSSIIVAQVIIAILAAMYIGPEPALQAELYPTNIRNTALSISYNTATSVFGGTAPYIMESLVQNGNMGSGAIYIIVCAILSLIALYFYVDRSENDRKLPFGLSTDEGIAIMCLAESLLRIPDLQTSKEFVSDKLSNKSWESFLFKKSKSFKTVFSSFGIYFSGKFTDIVKLDNVLAKLIDRFGQPVFLKTLRQAIMYLSKSFVFAENIKAALEKKQEFLGYRFAFDLLGESARTKKQSEKYYKDYINAIECISKTFNVKEDVIGDITSRPNLSVKLTALYPRFEYPKLHDIRQELMPKIINLIEKIKEMKLVIEQPILKDFNGIGLVVQAYQTRSYSLIEQIILLAKKTNKKISIRLVKGAYWDSEIKHAQVNGLAYYPVFTKKEYTDANYIACARLILENNDYI</sequence>
<evidence type="ECO:0000313" key="13">
    <source>
        <dbReference type="Proteomes" id="UP000663887"/>
    </source>
</evidence>
<feature type="transmembrane region" description="Helical" evidence="10">
    <location>
        <begin position="344"/>
        <end position="366"/>
    </location>
</feature>
<dbReference type="GO" id="GO:0003842">
    <property type="term" value="F:L-glutamate gamma-semialdehyde dehydrogenase activity"/>
    <property type="evidence" value="ECO:0007669"/>
    <property type="project" value="InterPro"/>
</dbReference>
<feature type="transmembrane region" description="Helical" evidence="10">
    <location>
        <begin position="555"/>
        <end position="574"/>
    </location>
</feature>
<dbReference type="SUPFAM" id="SSF103481">
    <property type="entry name" value="Multidrug resistance efflux transporter EmrE"/>
    <property type="match status" value="1"/>
</dbReference>
<evidence type="ECO:0000256" key="10">
    <source>
        <dbReference type="SAM" id="Phobius"/>
    </source>
</evidence>
<dbReference type="InterPro" id="IPR029041">
    <property type="entry name" value="FAD-linked_oxidoreductase-like"/>
</dbReference>
<feature type="transmembrane region" description="Helical" evidence="10">
    <location>
        <begin position="151"/>
        <end position="169"/>
    </location>
</feature>
<dbReference type="InterPro" id="IPR020846">
    <property type="entry name" value="MFS_dom"/>
</dbReference>
<dbReference type="InterPro" id="IPR002872">
    <property type="entry name" value="Proline_DH_dom"/>
</dbReference>
<dbReference type="Proteomes" id="UP000663887">
    <property type="component" value="Unassembled WGS sequence"/>
</dbReference>
<keyword evidence="8" id="KW-0560">Oxidoreductase</keyword>
<feature type="transmembrane region" description="Helical" evidence="10">
    <location>
        <begin position="73"/>
        <end position="90"/>
    </location>
</feature>
<dbReference type="Pfam" id="PF07690">
    <property type="entry name" value="MFS_1"/>
    <property type="match status" value="1"/>
</dbReference>
<proteinExistence type="inferred from homology"/>
<evidence type="ECO:0000256" key="9">
    <source>
        <dbReference type="ARBA" id="ARBA00023136"/>
    </source>
</evidence>
<dbReference type="Gene3D" id="1.10.2060.10">
    <property type="entry name" value="PutA proline dehydrogenase (PRODH), domain 2"/>
    <property type="match status" value="1"/>
</dbReference>
<keyword evidence="9 10" id="KW-0472">Membrane</keyword>
<dbReference type="Gene3D" id="3.20.20.220">
    <property type="match status" value="2"/>
</dbReference>
<dbReference type="PANTHER" id="PTHR43528">
    <property type="entry name" value="ALPHA-KETOGLUTARATE PERMEASE"/>
    <property type="match status" value="1"/>
</dbReference>
<dbReference type="SUPFAM" id="SSF81935">
    <property type="entry name" value="N-terminal domain of bifunctional PutA protein"/>
    <property type="match status" value="1"/>
</dbReference>
<feature type="transmembrane region" description="Helical" evidence="10">
    <location>
        <begin position="127"/>
        <end position="145"/>
    </location>
</feature>
<evidence type="ECO:0000256" key="1">
    <source>
        <dbReference type="ARBA" id="ARBA00004651"/>
    </source>
</evidence>
<keyword evidence="4" id="KW-1003">Cell membrane</keyword>
<comment type="similarity">
    <text evidence="2">Belongs to the major facilitator superfamily. Metabolite:H+ Symporter (MHS) family (TC 2.A.1.6) family.</text>
</comment>
<protein>
    <recommendedName>
        <fullName evidence="11">Major facilitator superfamily (MFS) profile domain-containing protein</fullName>
    </recommendedName>
</protein>
<dbReference type="InterPro" id="IPR051084">
    <property type="entry name" value="H+-coupled_symporters"/>
</dbReference>
<keyword evidence="3" id="KW-0813">Transport</keyword>
<evidence type="ECO:0000256" key="7">
    <source>
        <dbReference type="ARBA" id="ARBA00022989"/>
    </source>
</evidence>
<name>A0A816VER5_9BILA</name>
<dbReference type="InterPro" id="IPR024082">
    <property type="entry name" value="PRODH_PutA_dom_II"/>
</dbReference>
<dbReference type="PROSITE" id="PS00217">
    <property type="entry name" value="SUGAR_TRANSPORT_2"/>
    <property type="match status" value="1"/>
</dbReference>
<evidence type="ECO:0000256" key="2">
    <source>
        <dbReference type="ARBA" id="ARBA00008240"/>
    </source>
</evidence>
<dbReference type="Pfam" id="PF00892">
    <property type="entry name" value="EamA"/>
    <property type="match status" value="1"/>
</dbReference>
<evidence type="ECO:0000256" key="3">
    <source>
        <dbReference type="ARBA" id="ARBA00022448"/>
    </source>
</evidence>
<feature type="transmembrane region" description="Helical" evidence="10">
    <location>
        <begin position="595"/>
        <end position="612"/>
    </location>
</feature>
<evidence type="ECO:0000259" key="11">
    <source>
        <dbReference type="PROSITE" id="PS50850"/>
    </source>
</evidence>
<dbReference type="SUPFAM" id="SSF51730">
    <property type="entry name" value="FAD-linked oxidoreductase"/>
    <property type="match status" value="1"/>
</dbReference>
<feature type="transmembrane region" description="Helical" evidence="10">
    <location>
        <begin position="277"/>
        <end position="303"/>
    </location>
</feature>
<evidence type="ECO:0000313" key="12">
    <source>
        <dbReference type="EMBL" id="CAF2120003.1"/>
    </source>
</evidence>
<accession>A0A816VER5</accession>
<dbReference type="PANTHER" id="PTHR43528:SF1">
    <property type="entry name" value="ALPHA-KETOGLUTARATE PERMEASE"/>
    <property type="match status" value="1"/>
</dbReference>
<feature type="transmembrane region" description="Helical" evidence="10">
    <location>
        <begin position="462"/>
        <end position="481"/>
    </location>
</feature>
<feature type="transmembrane region" description="Helical" evidence="10">
    <location>
        <begin position="378"/>
        <end position="399"/>
    </location>
</feature>
<dbReference type="InterPro" id="IPR011701">
    <property type="entry name" value="MFS"/>
</dbReference>
<reference evidence="12" key="1">
    <citation type="submission" date="2021-02" db="EMBL/GenBank/DDBJ databases">
        <authorList>
            <person name="Nowell W R."/>
        </authorList>
    </citation>
    <scope>NUCLEOTIDE SEQUENCE</scope>
</reference>
<feature type="transmembrane region" description="Helical" evidence="10">
    <location>
        <begin position="411"/>
        <end position="430"/>
    </location>
</feature>
<dbReference type="InterPro" id="IPR024089">
    <property type="entry name" value="PRODH_PutA_dom_I/II"/>
</dbReference>
<feature type="transmembrane region" description="Helical" evidence="10">
    <location>
        <begin position="96"/>
        <end position="118"/>
    </location>
</feature>
<dbReference type="PROSITE" id="PS50850">
    <property type="entry name" value="MFS"/>
    <property type="match status" value="1"/>
</dbReference>
<feature type="transmembrane region" description="Helical" evidence="10">
    <location>
        <begin position="501"/>
        <end position="522"/>
    </location>
</feature>
<feature type="transmembrane region" description="Helical" evidence="10">
    <location>
        <begin position="209"/>
        <end position="231"/>
    </location>
</feature>
<feature type="transmembrane region" description="Helical" evidence="10">
    <location>
        <begin position="243"/>
        <end position="265"/>
    </location>
</feature>
<feature type="transmembrane region" description="Helical" evidence="10">
    <location>
        <begin position="624"/>
        <end position="643"/>
    </location>
</feature>
<dbReference type="AlphaFoldDB" id="A0A816VER5"/>
<dbReference type="InterPro" id="IPR036259">
    <property type="entry name" value="MFS_trans_sf"/>
</dbReference>
<feature type="transmembrane region" description="Helical" evidence="10">
    <location>
        <begin position="531"/>
        <end position="549"/>
    </location>
</feature>
<feature type="transmembrane region" description="Helical" evidence="10">
    <location>
        <begin position="181"/>
        <end position="203"/>
    </location>
</feature>
<evidence type="ECO:0000256" key="6">
    <source>
        <dbReference type="ARBA" id="ARBA00022847"/>
    </source>
</evidence>
<comment type="subcellular location">
    <subcellularLocation>
        <location evidence="1">Cell membrane</location>
        <topology evidence="1">Multi-pass membrane protein</topology>
    </subcellularLocation>
</comment>
<dbReference type="InterPro" id="IPR005829">
    <property type="entry name" value="Sugar_transporter_CS"/>
</dbReference>
<feature type="transmembrane region" description="Helical" evidence="10">
    <location>
        <begin position="44"/>
        <end position="61"/>
    </location>
</feature>
<evidence type="ECO:0000256" key="4">
    <source>
        <dbReference type="ARBA" id="ARBA00022475"/>
    </source>
</evidence>
<organism evidence="12 13">
    <name type="scientific">Rotaria magnacalcarata</name>
    <dbReference type="NCBI Taxonomy" id="392030"/>
    <lineage>
        <taxon>Eukaryota</taxon>
        <taxon>Metazoa</taxon>
        <taxon>Spiralia</taxon>
        <taxon>Gnathifera</taxon>
        <taxon>Rotifera</taxon>
        <taxon>Eurotatoria</taxon>
        <taxon>Bdelloidea</taxon>
        <taxon>Philodinida</taxon>
        <taxon>Philodinidae</taxon>
        <taxon>Rotaria</taxon>
    </lineage>
</organism>
<dbReference type="Pfam" id="PF14850">
    <property type="entry name" value="Pro_dh-DNA_bdg"/>
    <property type="match status" value="1"/>
</dbReference>
<dbReference type="InterPro" id="IPR037185">
    <property type="entry name" value="EmrE-like"/>
</dbReference>
<keyword evidence="6" id="KW-0769">Symport</keyword>
<evidence type="ECO:0000256" key="8">
    <source>
        <dbReference type="ARBA" id="ARBA00023002"/>
    </source>
</evidence>
<dbReference type="GO" id="GO:0015293">
    <property type="term" value="F:symporter activity"/>
    <property type="evidence" value="ECO:0007669"/>
    <property type="project" value="UniProtKB-KW"/>
</dbReference>
<dbReference type="Pfam" id="PF01619">
    <property type="entry name" value="Pro_dh"/>
    <property type="match status" value="1"/>
</dbReference>
<dbReference type="InterPro" id="IPR000620">
    <property type="entry name" value="EamA_dom"/>
</dbReference>